<evidence type="ECO:0000313" key="2">
    <source>
        <dbReference type="Proteomes" id="UP001056778"/>
    </source>
</evidence>
<protein>
    <submittedName>
        <fullName evidence="1">Pksb</fullName>
    </submittedName>
</protein>
<dbReference type="EMBL" id="CM043022">
    <property type="protein sequence ID" value="KAI4457043.1"/>
    <property type="molecule type" value="Genomic_DNA"/>
</dbReference>
<gene>
    <name evidence="1" type="ORF">MML48_8g00021584</name>
</gene>
<organism evidence="1 2">
    <name type="scientific">Holotrichia oblita</name>
    <name type="common">Chafer beetle</name>
    <dbReference type="NCBI Taxonomy" id="644536"/>
    <lineage>
        <taxon>Eukaryota</taxon>
        <taxon>Metazoa</taxon>
        <taxon>Ecdysozoa</taxon>
        <taxon>Arthropoda</taxon>
        <taxon>Hexapoda</taxon>
        <taxon>Insecta</taxon>
        <taxon>Pterygota</taxon>
        <taxon>Neoptera</taxon>
        <taxon>Endopterygota</taxon>
        <taxon>Coleoptera</taxon>
        <taxon>Polyphaga</taxon>
        <taxon>Scarabaeiformia</taxon>
        <taxon>Scarabaeidae</taxon>
        <taxon>Melolonthinae</taxon>
        <taxon>Holotrichia</taxon>
    </lineage>
</organism>
<keyword evidence="2" id="KW-1185">Reference proteome</keyword>
<accession>A0ACB9SPK0</accession>
<comment type="caution">
    <text evidence="1">The sequence shown here is derived from an EMBL/GenBank/DDBJ whole genome shotgun (WGS) entry which is preliminary data.</text>
</comment>
<reference evidence="1" key="1">
    <citation type="submission" date="2022-04" db="EMBL/GenBank/DDBJ databases">
        <title>Chromosome-scale genome assembly of Holotrichia oblita Faldermann.</title>
        <authorList>
            <person name="Rongchong L."/>
        </authorList>
    </citation>
    <scope>NUCLEOTIDE SEQUENCE</scope>
    <source>
        <strain evidence="1">81SQS9</strain>
    </source>
</reference>
<evidence type="ECO:0000313" key="1">
    <source>
        <dbReference type="EMBL" id="KAI4457043.1"/>
    </source>
</evidence>
<dbReference type="Proteomes" id="UP001056778">
    <property type="component" value="Chromosome 8"/>
</dbReference>
<name>A0ACB9SPK0_HOLOL</name>
<proteinExistence type="predicted"/>
<sequence length="333" mass="37747">MSDFSKIFTAIVNVLSLVLYAIFEILRVLISLFIPASYEPVKTVEGEIILITGGANGLGRELAIKLAMRQAKIVLWDIDVKGLEETYKFIKDAGGVVYRYKCDLRKREDIYKVAEQVRKDIGDVSILINNAGVVSGYWILDLPDHLIQRTFEVNSMALFWVNKFYPTFFFFVQTNHFQSTLLRQTVKAFMPKMIEKNRGHVVTIGSMAGHMASPKLSDYSASKYAAFGFDEGLRLDLAIRGITGVKTTIICPNFIAETGICNEVITRFRKLTVEEVVDRTILAILREEVIVMMPLILRFTFWFKWLGPWSIVSKVILGMITDPMPKPGSCVTY</sequence>